<comment type="caution">
    <text evidence="2">The sequence shown here is derived from an EMBL/GenBank/DDBJ whole genome shotgun (WGS) entry which is preliminary data.</text>
</comment>
<protein>
    <submittedName>
        <fullName evidence="2">Uncharacterized protein</fullName>
    </submittedName>
</protein>
<gene>
    <name evidence="2" type="ORF">S06H3_30018</name>
</gene>
<evidence type="ECO:0000256" key="1">
    <source>
        <dbReference type="SAM" id="Phobius"/>
    </source>
</evidence>
<reference evidence="2" key="1">
    <citation type="journal article" date="2014" name="Front. Microbiol.">
        <title>High frequency of phylogenetically diverse reductive dehalogenase-homologous genes in deep subseafloor sedimentary metagenomes.</title>
        <authorList>
            <person name="Kawai M."/>
            <person name="Futagami T."/>
            <person name="Toyoda A."/>
            <person name="Takaki Y."/>
            <person name="Nishi S."/>
            <person name="Hori S."/>
            <person name="Arai W."/>
            <person name="Tsubouchi T."/>
            <person name="Morono Y."/>
            <person name="Uchiyama I."/>
            <person name="Ito T."/>
            <person name="Fujiyama A."/>
            <person name="Inagaki F."/>
            <person name="Takami H."/>
        </authorList>
    </citation>
    <scope>NUCLEOTIDE SEQUENCE</scope>
    <source>
        <strain evidence="2">Expedition CK06-06</strain>
    </source>
</reference>
<feature type="transmembrane region" description="Helical" evidence="1">
    <location>
        <begin position="7"/>
        <end position="30"/>
    </location>
</feature>
<organism evidence="2">
    <name type="scientific">marine sediment metagenome</name>
    <dbReference type="NCBI Taxonomy" id="412755"/>
    <lineage>
        <taxon>unclassified sequences</taxon>
        <taxon>metagenomes</taxon>
        <taxon>ecological metagenomes</taxon>
    </lineage>
</organism>
<feature type="transmembrane region" description="Helical" evidence="1">
    <location>
        <begin position="132"/>
        <end position="152"/>
    </location>
</feature>
<name>X1M247_9ZZZZ</name>
<keyword evidence="1" id="KW-0472">Membrane</keyword>
<keyword evidence="1" id="KW-0812">Transmembrane</keyword>
<keyword evidence="1" id="KW-1133">Transmembrane helix</keyword>
<feature type="transmembrane region" description="Helical" evidence="1">
    <location>
        <begin position="50"/>
        <end position="69"/>
    </location>
</feature>
<evidence type="ECO:0000313" key="2">
    <source>
        <dbReference type="EMBL" id="GAI25662.1"/>
    </source>
</evidence>
<dbReference type="AlphaFoldDB" id="X1M247"/>
<proteinExistence type="predicted"/>
<sequence>MAVLFIWGINLIGIVLAVLYLLAGLLYSQGVAKGLNERINFSVRPIKDNQTILLIVLIIAACACFYSGYAAQIESEGFSTPPFIINMVAGMAEGQIEGSPGLTPEEKEQATAEFREQFERQVEDWIKPYQQLIPIGIAVILLSILMTILSLISWLPTLILTAIFAILTVFHVTKVVTETQEVKRLTID</sequence>
<dbReference type="EMBL" id="BARV01017645">
    <property type="protein sequence ID" value="GAI25662.1"/>
    <property type="molecule type" value="Genomic_DNA"/>
</dbReference>
<accession>X1M247</accession>